<evidence type="ECO:0000313" key="1">
    <source>
        <dbReference type="EMBL" id="MBK1865617.1"/>
    </source>
</evidence>
<dbReference type="Proteomes" id="UP000616151">
    <property type="component" value="Unassembled WGS sequence"/>
</dbReference>
<name>A0ACC5QYY9_9HYPH</name>
<keyword evidence="2" id="KW-1185">Reference proteome</keyword>
<sequence length="231" mass="25214">MSAQLEIRQYKGGGRHAHDFVQVLFPMRGAMRLDIEGKSDVVSSHRIAVIPEGHEHDFVPSADCRLMVLDVERGDIAGDLPSAIVTPVDPFLWRLFSLLSEEVATDGRRAQDAASLALTGLRLVKPSAPAPRADARIAAVLSLADGGVAAMAREAGLGQSQFHALFRATTGRSPRQHRLALMLDRAVDRLTGTRDPVSAIAYDLGYQNVSSFNRLFKQRFGVTPTEFRRNG</sequence>
<proteinExistence type="predicted"/>
<protein>
    <submittedName>
        <fullName evidence="1">Helix-turn-helix domain-containing protein</fullName>
    </submittedName>
</protein>
<evidence type="ECO:0000313" key="2">
    <source>
        <dbReference type="Proteomes" id="UP000616151"/>
    </source>
</evidence>
<gene>
    <name evidence="1" type="ORF">JHL16_04585</name>
</gene>
<reference evidence="1" key="1">
    <citation type="submission" date="2021-01" db="EMBL/GenBank/DDBJ databases">
        <authorList>
            <person name="Sun Q."/>
        </authorList>
    </citation>
    <scope>NUCLEOTIDE SEQUENCE</scope>
    <source>
        <strain evidence="1">YIM B02566</strain>
    </source>
</reference>
<comment type="caution">
    <text evidence="1">The sequence shown here is derived from an EMBL/GenBank/DDBJ whole genome shotgun (WGS) entry which is preliminary data.</text>
</comment>
<organism evidence="1 2">
    <name type="scientific">Taklimakanibacter albus</name>
    <dbReference type="NCBI Taxonomy" id="2800327"/>
    <lineage>
        <taxon>Bacteria</taxon>
        <taxon>Pseudomonadati</taxon>
        <taxon>Pseudomonadota</taxon>
        <taxon>Alphaproteobacteria</taxon>
        <taxon>Hyphomicrobiales</taxon>
        <taxon>Aestuariivirgaceae</taxon>
        <taxon>Taklimakanibacter</taxon>
    </lineage>
</organism>
<dbReference type="EMBL" id="JAENHL010000005">
    <property type="protein sequence ID" value="MBK1865617.1"/>
    <property type="molecule type" value="Genomic_DNA"/>
</dbReference>
<accession>A0ACC5QYY9</accession>